<sequence length="190" mass="22358">MIYLYEVPCDPKIISQKVTGPRLNVTHPRLVNFCDYSIEESVNEQIKNLVQQMIQTCAQDHESVMITGRYKINLNTKYLLSLSQEVFSQRTNQETLYSMMKSLNFDLFTGKKLTLPDLFDKESDYEKIFTFPFVVTAEPFREPFPKENDYFLTFKDLVVIINQKEFSIPLLKLKKILFNDSPVKRLLLHL</sequence>
<proteinExistence type="predicted"/>
<gene>
    <name evidence="1" type="ORF">FTV88_0209</name>
</gene>
<organism evidence="1 2">
    <name type="scientific">Heliorestis convoluta</name>
    <dbReference type="NCBI Taxonomy" id="356322"/>
    <lineage>
        <taxon>Bacteria</taxon>
        <taxon>Bacillati</taxon>
        <taxon>Bacillota</taxon>
        <taxon>Clostridia</taxon>
        <taxon>Eubacteriales</taxon>
        <taxon>Heliobacteriaceae</taxon>
        <taxon>Heliorestis</taxon>
    </lineage>
</organism>
<dbReference type="KEGG" id="hcv:FTV88_0209"/>
<dbReference type="RefSeq" id="WP_153723972.1">
    <property type="nucleotide sequence ID" value="NZ_CP045875.1"/>
</dbReference>
<keyword evidence="2" id="KW-1185">Reference proteome</keyword>
<name>A0A5Q2MVY2_9FIRM</name>
<protein>
    <submittedName>
        <fullName evidence="1">Uncharacterized protein</fullName>
    </submittedName>
</protein>
<accession>A0A5Q2MVY2</accession>
<reference evidence="2" key="1">
    <citation type="submission" date="2019-11" db="EMBL/GenBank/DDBJ databases">
        <title>Genome sequence of Heliorestis convoluta strain HH, an alkaliphilic and minimalistic phototrophic bacterium from a soda lake in Egypt.</title>
        <authorList>
            <person name="Dewey E.D."/>
            <person name="Stokes L.M."/>
            <person name="Burchell B.M."/>
            <person name="Shaffer K.N."/>
            <person name="Huntington A.M."/>
            <person name="Baker J.M."/>
            <person name="Nadendla S."/>
            <person name="Giglio M.G."/>
            <person name="Touchman J.W."/>
            <person name="Blankenship R.E."/>
            <person name="Madigan M.T."/>
            <person name="Sattley W.M."/>
        </authorList>
    </citation>
    <scope>NUCLEOTIDE SEQUENCE [LARGE SCALE GENOMIC DNA]</scope>
    <source>
        <strain evidence="2">HH</strain>
    </source>
</reference>
<evidence type="ECO:0000313" key="1">
    <source>
        <dbReference type="EMBL" id="QGG46388.1"/>
    </source>
</evidence>
<dbReference type="Proteomes" id="UP000366051">
    <property type="component" value="Chromosome"/>
</dbReference>
<dbReference type="AlphaFoldDB" id="A0A5Q2MVY2"/>
<dbReference type="OrthoDB" id="5637at2"/>
<evidence type="ECO:0000313" key="2">
    <source>
        <dbReference type="Proteomes" id="UP000366051"/>
    </source>
</evidence>
<dbReference type="EMBL" id="CP045875">
    <property type="protein sequence ID" value="QGG46388.1"/>
    <property type="molecule type" value="Genomic_DNA"/>
</dbReference>